<dbReference type="Pfam" id="PF00196">
    <property type="entry name" value="GerE"/>
    <property type="match status" value="1"/>
</dbReference>
<feature type="domain" description="HTH luxR-type" evidence="4">
    <location>
        <begin position="164"/>
        <end position="229"/>
    </location>
</feature>
<evidence type="ECO:0000256" key="3">
    <source>
        <dbReference type="ARBA" id="ARBA00023163"/>
    </source>
</evidence>
<dbReference type="PRINTS" id="PR00038">
    <property type="entry name" value="HTHLUXR"/>
</dbReference>
<dbReference type="GO" id="GO:0006355">
    <property type="term" value="P:regulation of DNA-templated transcription"/>
    <property type="evidence" value="ECO:0007669"/>
    <property type="project" value="InterPro"/>
</dbReference>
<dbReference type="EMBL" id="AM940944">
    <property type="protein sequence ID" value="CAP91064.1"/>
    <property type="molecule type" value="Genomic_DNA"/>
</dbReference>
<dbReference type="Pfam" id="PF03472">
    <property type="entry name" value="Autoind_bind"/>
    <property type="match status" value="1"/>
</dbReference>
<dbReference type="AlphaFoldDB" id="B1VD86"/>
<accession>B1VD86</accession>
<evidence type="ECO:0000256" key="1">
    <source>
        <dbReference type="ARBA" id="ARBA00023015"/>
    </source>
</evidence>
<dbReference type="InterPro" id="IPR036388">
    <property type="entry name" value="WH-like_DNA-bd_sf"/>
</dbReference>
<dbReference type="SMART" id="SM00421">
    <property type="entry name" value="HTH_LUXR"/>
    <property type="match status" value="1"/>
</dbReference>
<dbReference type="CDD" id="cd06170">
    <property type="entry name" value="LuxR_C_like"/>
    <property type="match status" value="1"/>
</dbReference>
<evidence type="ECO:0000256" key="2">
    <source>
        <dbReference type="ARBA" id="ARBA00023125"/>
    </source>
</evidence>
<reference evidence="5" key="1">
    <citation type="journal article" date="2008" name="Microbiology">
        <title>The new group of non-pathogenic plant-associated nitrogen-fixing Burkholderia spp. shares a conserved quorum-sensing system, which is tightly regulated by the RsaL repressor.</title>
        <authorList>
            <person name="Suarez-Moreno Z.R."/>
            <person name="Caballero-Mellado J."/>
            <person name="Venturi V."/>
        </authorList>
    </citation>
    <scope>NUCLEOTIDE SEQUENCE</scope>
    <source>
        <strain evidence="5">M130</strain>
    </source>
</reference>
<proteinExistence type="predicted"/>
<gene>
    <name evidence="5" type="primary">braR</name>
</gene>
<protein>
    <submittedName>
        <fullName evidence="5">BraR protein</fullName>
    </submittedName>
</protein>
<name>B1VD86_9BURK</name>
<evidence type="ECO:0000259" key="4">
    <source>
        <dbReference type="PROSITE" id="PS50043"/>
    </source>
</evidence>
<dbReference type="PANTHER" id="PTHR44688:SF16">
    <property type="entry name" value="DNA-BINDING TRANSCRIPTIONAL ACTIVATOR DEVR_DOSR"/>
    <property type="match status" value="1"/>
</dbReference>
<organism evidence="5">
    <name type="scientific">Paraburkholderia kururiensis subsp. kururiensis</name>
    <dbReference type="NCBI Taxonomy" id="89498"/>
    <lineage>
        <taxon>Bacteria</taxon>
        <taxon>Pseudomonadati</taxon>
        <taxon>Pseudomonadota</taxon>
        <taxon>Betaproteobacteria</taxon>
        <taxon>Burkholderiales</taxon>
        <taxon>Burkholderiaceae</taxon>
        <taxon>Paraburkholderia</taxon>
    </lineage>
</organism>
<dbReference type="SUPFAM" id="SSF46894">
    <property type="entry name" value="C-terminal effector domain of the bipartite response regulators"/>
    <property type="match status" value="1"/>
</dbReference>
<keyword evidence="2" id="KW-0238">DNA-binding</keyword>
<sequence length="234" mass="25941">MSPILAASDETQWFDAVAGLAGSWGFSQVLLAILPRPGMRLEDAYVRSNYASSWRQAYTDQGFAYIDPTVSHCTKHSSPLVWSPDLFATTPQKSMYEEASAHGLRAGVTLPIHGPRQEAGMLCFVNDSNPNDKFWQHIDTALPNLVLMRDLVIDTSQRHLSAHAQTLIPKLTPRERECLKWTALGKSTWEISHILNCSEAVVNFHMKNIRAKFGVNSRRAAAVIATQLGLIDPG</sequence>
<dbReference type="Gene3D" id="3.30.450.80">
    <property type="entry name" value="Transcription factor LuxR-like, autoinducer-binding domain"/>
    <property type="match status" value="1"/>
</dbReference>
<dbReference type="InterPro" id="IPR000792">
    <property type="entry name" value="Tscrpt_reg_LuxR_C"/>
</dbReference>
<keyword evidence="3" id="KW-0804">Transcription</keyword>
<dbReference type="PROSITE" id="PS50043">
    <property type="entry name" value="HTH_LUXR_2"/>
    <property type="match status" value="1"/>
</dbReference>
<dbReference type="InterPro" id="IPR016032">
    <property type="entry name" value="Sig_transdc_resp-reg_C-effctor"/>
</dbReference>
<dbReference type="Gene3D" id="1.10.10.10">
    <property type="entry name" value="Winged helix-like DNA-binding domain superfamily/Winged helix DNA-binding domain"/>
    <property type="match status" value="1"/>
</dbReference>
<dbReference type="InterPro" id="IPR005143">
    <property type="entry name" value="TF_LuxR_autoind-bd_dom"/>
</dbReference>
<dbReference type="GO" id="GO:0003677">
    <property type="term" value="F:DNA binding"/>
    <property type="evidence" value="ECO:0007669"/>
    <property type="project" value="UniProtKB-KW"/>
</dbReference>
<dbReference type="SUPFAM" id="SSF75516">
    <property type="entry name" value="Pheromone-binding domain of LuxR-like quorum-sensing transcription factors"/>
    <property type="match status" value="1"/>
</dbReference>
<evidence type="ECO:0000313" key="5">
    <source>
        <dbReference type="EMBL" id="CAP91064.1"/>
    </source>
</evidence>
<keyword evidence="1" id="KW-0805">Transcription regulation</keyword>
<dbReference type="PANTHER" id="PTHR44688">
    <property type="entry name" value="DNA-BINDING TRANSCRIPTIONAL ACTIVATOR DEVR_DOSR"/>
    <property type="match status" value="1"/>
</dbReference>
<dbReference type="InterPro" id="IPR036693">
    <property type="entry name" value="TF_LuxR_autoind-bd_dom_sf"/>
</dbReference>